<dbReference type="Pfam" id="PF08676">
    <property type="entry name" value="MutL_C"/>
    <property type="match status" value="1"/>
</dbReference>
<dbReference type="PANTHER" id="PTHR10073">
    <property type="entry name" value="DNA MISMATCH REPAIR PROTEIN MLH, PMS, MUTL"/>
    <property type="match status" value="1"/>
</dbReference>
<dbReference type="GO" id="GO:0004519">
    <property type="term" value="F:endonuclease activity"/>
    <property type="evidence" value="ECO:0007669"/>
    <property type="project" value="UniProtKB-KW"/>
</dbReference>
<keyword evidence="7" id="KW-0378">Hydrolase</keyword>
<dbReference type="Proteomes" id="UP000831768">
    <property type="component" value="Chromosome"/>
</dbReference>
<evidence type="ECO:0000256" key="1">
    <source>
        <dbReference type="ARBA" id="ARBA00006082"/>
    </source>
</evidence>
<dbReference type="InterPro" id="IPR038973">
    <property type="entry name" value="MutL/Mlh/Pms-like"/>
</dbReference>
<comment type="similarity">
    <text evidence="1 4">Belongs to the DNA mismatch repair MutL/HexB family.</text>
</comment>
<dbReference type="GO" id="GO:0005524">
    <property type="term" value="F:ATP binding"/>
    <property type="evidence" value="ECO:0007669"/>
    <property type="project" value="InterPro"/>
</dbReference>
<comment type="function">
    <text evidence="4">This protein is involved in the repair of mismatches in DNA. It is required for dam-dependent methyl-directed DNA mismatch repair. May act as a 'molecular matchmaker', a protein that promotes the formation of a stable complex between two or more DNA-binding proteins in an ATP-dependent manner without itself being part of a final effector complex.</text>
</comment>
<dbReference type="Pfam" id="PF13589">
    <property type="entry name" value="HATPase_c_3"/>
    <property type="match status" value="1"/>
</dbReference>
<evidence type="ECO:0000256" key="4">
    <source>
        <dbReference type="HAMAP-Rule" id="MF_00149"/>
    </source>
</evidence>
<dbReference type="InterPro" id="IPR014762">
    <property type="entry name" value="DNA_mismatch_repair_CS"/>
</dbReference>
<evidence type="ECO:0000256" key="3">
    <source>
        <dbReference type="ARBA" id="ARBA00023204"/>
    </source>
</evidence>
<accession>A0A8T9ZZP9</accession>
<dbReference type="AlphaFoldDB" id="A0A8T9ZZP9"/>
<dbReference type="SMART" id="SM01340">
    <property type="entry name" value="DNA_mis_repair"/>
    <property type="match status" value="1"/>
</dbReference>
<dbReference type="Gene3D" id="3.30.565.10">
    <property type="entry name" value="Histidine kinase-like ATPase, C-terminal domain"/>
    <property type="match status" value="1"/>
</dbReference>
<dbReference type="Gene3D" id="3.30.1540.20">
    <property type="entry name" value="MutL, C-terminal domain, dimerisation subdomain"/>
    <property type="match status" value="1"/>
</dbReference>
<keyword evidence="7" id="KW-0540">Nuclease</keyword>
<evidence type="ECO:0000259" key="5">
    <source>
        <dbReference type="SMART" id="SM00853"/>
    </source>
</evidence>
<dbReference type="InterPro" id="IPR002099">
    <property type="entry name" value="MutL/Mlh/PMS"/>
</dbReference>
<dbReference type="InterPro" id="IPR014721">
    <property type="entry name" value="Ribsml_uS5_D2-typ_fold_subgr"/>
</dbReference>
<dbReference type="CDD" id="cd00782">
    <property type="entry name" value="MutL_Trans"/>
    <property type="match status" value="1"/>
</dbReference>
<dbReference type="GO" id="GO:0140664">
    <property type="term" value="F:ATP-dependent DNA damage sensor activity"/>
    <property type="evidence" value="ECO:0007669"/>
    <property type="project" value="InterPro"/>
</dbReference>
<dbReference type="SMART" id="SM00853">
    <property type="entry name" value="MutL_C"/>
    <property type="match status" value="1"/>
</dbReference>
<keyword evidence="3 4" id="KW-0234">DNA repair</keyword>
<organism evidence="7 8">
    <name type="scientific">Halocatena salina</name>
    <dbReference type="NCBI Taxonomy" id="2934340"/>
    <lineage>
        <taxon>Archaea</taxon>
        <taxon>Methanobacteriati</taxon>
        <taxon>Methanobacteriota</taxon>
        <taxon>Stenosarchaea group</taxon>
        <taxon>Halobacteria</taxon>
        <taxon>Halobacteriales</taxon>
        <taxon>Natronomonadaceae</taxon>
        <taxon>Halocatena</taxon>
    </lineage>
</organism>
<gene>
    <name evidence="4 7" type="primary">mutL</name>
    <name evidence="7" type="ORF">MW046_09825</name>
</gene>
<dbReference type="RefSeq" id="WP_247992930.1">
    <property type="nucleotide sequence ID" value="NZ_CP096019.1"/>
</dbReference>
<sequence length="545" mass="58606">MTVVRTLDTDTIERIAAGEVVTRPANVVTELVENALDAAATRISITVENGGLDRIQVSDDGHGMDEADAALAVERHTTSKIEDASDVDSVETLGFRGEALPSIAAVARLELTTKPSGSVGGTRVTVDEDKTVEPAGHGVGTTVEVTELFARLPARRAALGSSTQEFSHISRAVSRYALCHPDVRFRLVHDGNTVLSTPGTGRTDAILSVYDRSVAGQSTEFASEHETNEGVLRVEGSLVYPAVTRSKPTHVYTAVNGRALSETTIRNATIAGYGSLLASDRYPIAVVGVTLPPECVDVNVHPAKESVRFTDEQRVATAVERAVSETLSGTDLSRSAEFSFDDSSIDTERPATFEDVSVIGQFRELYLLCEDGDDLLVLDQHAAHERITYERLRERAGETIESVALDPPQTLSLTPTEATTVEEHHDAIEALGFHVEPFGNTTYRVTELPAPLGRVTDGDAVHDVLDAFLAGEEPEDPRDALLAELACHPSLRAGDTVSTEEAATLIEQLGACEQPYACPHGRPTVLSIDEATLARSFERSDIRFE</sequence>
<evidence type="ECO:0000256" key="2">
    <source>
        <dbReference type="ARBA" id="ARBA00022763"/>
    </source>
</evidence>
<dbReference type="Pfam" id="PF01119">
    <property type="entry name" value="DNA_mis_repair"/>
    <property type="match status" value="1"/>
</dbReference>
<dbReference type="PANTHER" id="PTHR10073:SF12">
    <property type="entry name" value="DNA MISMATCH REPAIR PROTEIN MLH1"/>
    <property type="match status" value="1"/>
</dbReference>
<dbReference type="HAMAP" id="MF_00149">
    <property type="entry name" value="DNA_mis_repair"/>
    <property type="match status" value="1"/>
</dbReference>
<dbReference type="SUPFAM" id="SSF54211">
    <property type="entry name" value="Ribosomal protein S5 domain 2-like"/>
    <property type="match status" value="1"/>
</dbReference>
<keyword evidence="8" id="KW-1185">Reference proteome</keyword>
<dbReference type="InterPro" id="IPR037198">
    <property type="entry name" value="MutL_C_sf"/>
</dbReference>
<evidence type="ECO:0000313" key="8">
    <source>
        <dbReference type="Proteomes" id="UP000831768"/>
    </source>
</evidence>
<dbReference type="InterPro" id="IPR042121">
    <property type="entry name" value="MutL_C_regsub"/>
</dbReference>
<dbReference type="InterPro" id="IPR013507">
    <property type="entry name" value="DNA_mismatch_S5_2-like"/>
</dbReference>
<dbReference type="SUPFAM" id="SSF118116">
    <property type="entry name" value="DNA mismatch repair protein MutL"/>
    <property type="match status" value="1"/>
</dbReference>
<keyword evidence="2 4" id="KW-0227">DNA damage</keyword>
<dbReference type="GO" id="GO:0030983">
    <property type="term" value="F:mismatched DNA binding"/>
    <property type="evidence" value="ECO:0007669"/>
    <property type="project" value="InterPro"/>
</dbReference>
<protein>
    <recommendedName>
        <fullName evidence="4">DNA mismatch repair protein MutL</fullName>
    </recommendedName>
</protein>
<evidence type="ECO:0000259" key="6">
    <source>
        <dbReference type="SMART" id="SM01340"/>
    </source>
</evidence>
<dbReference type="KEGG" id="haad:MW046_09825"/>
<dbReference type="NCBIfam" id="TIGR00585">
    <property type="entry name" value="mutl"/>
    <property type="match status" value="1"/>
</dbReference>
<proteinExistence type="inferred from homology"/>
<name>A0A8T9ZZP9_9EURY</name>
<dbReference type="InterPro" id="IPR042120">
    <property type="entry name" value="MutL_C_dimsub"/>
</dbReference>
<dbReference type="GeneID" id="71928346"/>
<dbReference type="SUPFAM" id="SSF55874">
    <property type="entry name" value="ATPase domain of HSP90 chaperone/DNA topoisomerase II/histidine kinase"/>
    <property type="match status" value="1"/>
</dbReference>
<dbReference type="EMBL" id="CP096019">
    <property type="protein sequence ID" value="UPM42255.1"/>
    <property type="molecule type" value="Genomic_DNA"/>
</dbReference>
<dbReference type="FunFam" id="3.30.565.10:FF:000003">
    <property type="entry name" value="DNA mismatch repair endonuclease MutL"/>
    <property type="match status" value="1"/>
</dbReference>
<dbReference type="PROSITE" id="PS00058">
    <property type="entry name" value="DNA_MISMATCH_REPAIR_1"/>
    <property type="match status" value="1"/>
</dbReference>
<dbReference type="CDD" id="cd16926">
    <property type="entry name" value="HATPase_MutL-MLH-PMS-like"/>
    <property type="match status" value="1"/>
</dbReference>
<dbReference type="Gene3D" id="3.30.1370.100">
    <property type="entry name" value="MutL, C-terminal domain, regulatory subdomain"/>
    <property type="match status" value="1"/>
</dbReference>
<dbReference type="InterPro" id="IPR036890">
    <property type="entry name" value="HATPase_C_sf"/>
</dbReference>
<dbReference type="InterPro" id="IPR014790">
    <property type="entry name" value="MutL_C"/>
</dbReference>
<reference evidence="7" key="1">
    <citation type="submission" date="2022-04" db="EMBL/GenBank/DDBJ databases">
        <title>Halocatena sp. nov., isolated from a salt lake.</title>
        <authorList>
            <person name="Cui H.-L."/>
        </authorList>
    </citation>
    <scope>NUCLEOTIDE SEQUENCE</scope>
    <source>
        <strain evidence="7">AD-1</strain>
    </source>
</reference>
<dbReference type="GO" id="GO:0032300">
    <property type="term" value="C:mismatch repair complex"/>
    <property type="evidence" value="ECO:0007669"/>
    <property type="project" value="InterPro"/>
</dbReference>
<dbReference type="InterPro" id="IPR020667">
    <property type="entry name" value="DNA_mismatch_repair_MutL"/>
</dbReference>
<dbReference type="Gene3D" id="3.30.230.10">
    <property type="match status" value="1"/>
</dbReference>
<keyword evidence="7" id="KW-0255">Endonuclease</keyword>
<dbReference type="InterPro" id="IPR020568">
    <property type="entry name" value="Ribosomal_Su5_D2-typ_SF"/>
</dbReference>
<evidence type="ECO:0000313" key="7">
    <source>
        <dbReference type="EMBL" id="UPM42255.1"/>
    </source>
</evidence>
<dbReference type="GO" id="GO:0016887">
    <property type="term" value="F:ATP hydrolysis activity"/>
    <property type="evidence" value="ECO:0007669"/>
    <property type="project" value="InterPro"/>
</dbReference>
<feature type="domain" description="DNA mismatch repair protein S5" evidence="6">
    <location>
        <begin position="206"/>
        <end position="328"/>
    </location>
</feature>
<feature type="domain" description="MutL C-terminal dimerisation" evidence="5">
    <location>
        <begin position="358"/>
        <end position="497"/>
    </location>
</feature>
<dbReference type="GO" id="GO:0006298">
    <property type="term" value="P:mismatch repair"/>
    <property type="evidence" value="ECO:0007669"/>
    <property type="project" value="UniProtKB-UniRule"/>
</dbReference>